<dbReference type="NCBIfam" id="TIGR03544">
    <property type="entry name" value="DivI1A_domain"/>
    <property type="match status" value="1"/>
</dbReference>
<dbReference type="Pfam" id="PF05103">
    <property type="entry name" value="DivIVA"/>
    <property type="match status" value="1"/>
</dbReference>
<evidence type="ECO:0000256" key="4">
    <source>
        <dbReference type="ARBA" id="ARBA00022618"/>
    </source>
</evidence>
<evidence type="ECO:0000256" key="5">
    <source>
        <dbReference type="ARBA" id="ARBA00023054"/>
    </source>
</evidence>
<dbReference type="InterPro" id="IPR007793">
    <property type="entry name" value="DivIVA_fam"/>
</dbReference>
<protein>
    <recommendedName>
        <fullName evidence="2">Cell wall synthesis protein Wag31</fullName>
    </recommendedName>
    <alternativeName>
        <fullName evidence="7">Antigen 84</fullName>
    </alternativeName>
</protein>
<keyword evidence="4" id="KW-0132">Cell division</keyword>
<reference evidence="10" key="1">
    <citation type="journal article" date="2019" name="Int. J. Syst. Evol. Microbiol.">
        <title>The Global Catalogue of Microorganisms (GCM) 10K type strain sequencing project: providing services to taxonomists for standard genome sequencing and annotation.</title>
        <authorList>
            <consortium name="The Broad Institute Genomics Platform"/>
            <consortium name="The Broad Institute Genome Sequencing Center for Infectious Disease"/>
            <person name="Wu L."/>
            <person name="Ma J."/>
        </authorList>
    </citation>
    <scope>NUCLEOTIDE SEQUENCE [LARGE SCALE GENOMIC DNA]</scope>
    <source>
        <strain evidence="10">2902at01</strain>
    </source>
</reference>
<evidence type="ECO:0000256" key="2">
    <source>
        <dbReference type="ARBA" id="ARBA00018787"/>
    </source>
</evidence>
<evidence type="ECO:0000313" key="10">
    <source>
        <dbReference type="Proteomes" id="UP001595868"/>
    </source>
</evidence>
<evidence type="ECO:0000256" key="8">
    <source>
        <dbReference type="SAM" id="MobiDB-lite"/>
    </source>
</evidence>
<name>A0ABV8KJ56_9ACTN</name>
<keyword evidence="5" id="KW-0175">Coiled coil</keyword>
<dbReference type="InterPro" id="IPR019933">
    <property type="entry name" value="DivIVA_domain"/>
</dbReference>
<dbReference type="Proteomes" id="UP001595868">
    <property type="component" value="Unassembled WGS sequence"/>
</dbReference>
<keyword evidence="6" id="KW-0131">Cell cycle</keyword>
<feature type="region of interest" description="Disordered" evidence="8">
    <location>
        <begin position="1"/>
        <end position="21"/>
    </location>
</feature>
<evidence type="ECO:0000256" key="3">
    <source>
        <dbReference type="ARBA" id="ARBA00022490"/>
    </source>
</evidence>
<keyword evidence="3" id="KW-0963">Cytoplasm</keyword>
<comment type="subcellular location">
    <subcellularLocation>
        <location evidence="1">Cytoplasm</location>
    </subcellularLocation>
</comment>
<gene>
    <name evidence="9" type="ORF">ACFOX0_08720</name>
</gene>
<feature type="compositionally biased region" description="Basic and acidic residues" evidence="8">
    <location>
        <begin position="84"/>
        <end position="107"/>
    </location>
</feature>
<dbReference type="Gene3D" id="6.10.250.660">
    <property type="match status" value="1"/>
</dbReference>
<sequence>MATVYRGGRPLGNDDPNRLTPYEIRTRSFPTRLRGLDAEQVRAFQRRVAEELTDLYSAVRLLGAENDRLRQRLRDWQSAHAQHCGRDRAARDEERRRLDRWRNQRSW</sequence>
<evidence type="ECO:0000256" key="1">
    <source>
        <dbReference type="ARBA" id="ARBA00004496"/>
    </source>
</evidence>
<dbReference type="RefSeq" id="WP_377543363.1">
    <property type="nucleotide sequence ID" value="NZ_JBHSBN010000004.1"/>
</dbReference>
<accession>A0ABV8KJ56</accession>
<feature type="region of interest" description="Disordered" evidence="8">
    <location>
        <begin position="80"/>
        <end position="107"/>
    </location>
</feature>
<proteinExistence type="predicted"/>
<comment type="caution">
    <text evidence="9">The sequence shown here is derived from an EMBL/GenBank/DDBJ whole genome shotgun (WGS) entry which is preliminary data.</text>
</comment>
<evidence type="ECO:0000256" key="7">
    <source>
        <dbReference type="ARBA" id="ARBA00031737"/>
    </source>
</evidence>
<organism evidence="9 10">
    <name type="scientific">Micromonospora zhanjiangensis</name>
    <dbReference type="NCBI Taxonomy" id="1522057"/>
    <lineage>
        <taxon>Bacteria</taxon>
        <taxon>Bacillati</taxon>
        <taxon>Actinomycetota</taxon>
        <taxon>Actinomycetes</taxon>
        <taxon>Micromonosporales</taxon>
        <taxon>Micromonosporaceae</taxon>
        <taxon>Micromonospora</taxon>
    </lineage>
</organism>
<dbReference type="EMBL" id="JBHSBN010000004">
    <property type="protein sequence ID" value="MFC4106019.1"/>
    <property type="molecule type" value="Genomic_DNA"/>
</dbReference>
<keyword evidence="10" id="KW-1185">Reference proteome</keyword>
<evidence type="ECO:0000256" key="6">
    <source>
        <dbReference type="ARBA" id="ARBA00023306"/>
    </source>
</evidence>
<evidence type="ECO:0000313" key="9">
    <source>
        <dbReference type="EMBL" id="MFC4106019.1"/>
    </source>
</evidence>